<dbReference type="Gene3D" id="3.40.1160.10">
    <property type="entry name" value="Acetylglutamate kinase-like"/>
    <property type="match status" value="1"/>
</dbReference>
<dbReference type="InterPro" id="IPR041739">
    <property type="entry name" value="G5K_ProB"/>
</dbReference>
<dbReference type="PANTHER" id="PTHR43654:SF1">
    <property type="entry name" value="ISOPENTENYL PHOSPHATE KINASE"/>
    <property type="match status" value="1"/>
</dbReference>
<dbReference type="InterPro" id="IPR001048">
    <property type="entry name" value="Asp/Glu/Uridylate_kinase"/>
</dbReference>
<dbReference type="NCBIfam" id="TIGR01027">
    <property type="entry name" value="proB"/>
    <property type="match status" value="1"/>
</dbReference>
<evidence type="ECO:0000256" key="6">
    <source>
        <dbReference type="ARBA" id="ARBA00022777"/>
    </source>
</evidence>
<dbReference type="CDD" id="cd04242">
    <property type="entry name" value="AAK_G5K_ProB"/>
    <property type="match status" value="1"/>
</dbReference>
<gene>
    <name evidence="8" type="primary">proB</name>
    <name evidence="10" type="ORF">PBF_11267</name>
</gene>
<dbReference type="Pfam" id="PF01472">
    <property type="entry name" value="PUA"/>
    <property type="match status" value="1"/>
</dbReference>
<comment type="pathway">
    <text evidence="8">Amino-acid biosynthesis; L-proline biosynthesis; L-glutamate 5-semialdehyde from L-glutamate: step 1/2.</text>
</comment>
<keyword evidence="3 8" id="KW-0641">Proline biosynthesis</keyword>
<dbReference type="InterPro" id="IPR005715">
    <property type="entry name" value="Glu_5kinase/COase_Synthase"/>
</dbReference>
<dbReference type="PROSITE" id="PS00902">
    <property type="entry name" value="GLUTAMATE_5_KINASE"/>
    <property type="match status" value="1"/>
</dbReference>
<dbReference type="GO" id="GO:0004349">
    <property type="term" value="F:glutamate 5-kinase activity"/>
    <property type="evidence" value="ECO:0007669"/>
    <property type="project" value="UniProtKB-UniRule"/>
</dbReference>
<feature type="binding site" evidence="8">
    <location>
        <position position="136"/>
    </location>
    <ligand>
        <name>substrate</name>
    </ligand>
</feature>
<evidence type="ECO:0000256" key="3">
    <source>
        <dbReference type="ARBA" id="ARBA00022650"/>
    </source>
</evidence>
<keyword evidence="7 8" id="KW-0067">ATP-binding</keyword>
<feature type="binding site" evidence="8">
    <location>
        <begin position="168"/>
        <end position="169"/>
    </location>
    <ligand>
        <name>ATP</name>
        <dbReference type="ChEBI" id="CHEBI:30616"/>
    </ligand>
</feature>
<dbReference type="GO" id="GO:0003723">
    <property type="term" value="F:RNA binding"/>
    <property type="evidence" value="ECO:0007669"/>
    <property type="project" value="InterPro"/>
</dbReference>
<feature type="binding site" evidence="8">
    <location>
        <position position="49"/>
    </location>
    <ligand>
        <name>substrate</name>
    </ligand>
</feature>
<dbReference type="SMART" id="SM00359">
    <property type="entry name" value="PUA"/>
    <property type="match status" value="1"/>
</dbReference>
<comment type="catalytic activity">
    <reaction evidence="8">
        <text>L-glutamate + ATP = L-glutamyl 5-phosphate + ADP</text>
        <dbReference type="Rhea" id="RHEA:14877"/>
        <dbReference type="ChEBI" id="CHEBI:29985"/>
        <dbReference type="ChEBI" id="CHEBI:30616"/>
        <dbReference type="ChEBI" id="CHEBI:58274"/>
        <dbReference type="ChEBI" id="CHEBI:456216"/>
        <dbReference type="EC" id="2.7.2.11"/>
    </reaction>
</comment>
<dbReference type="PIRSF" id="PIRSF000729">
    <property type="entry name" value="GK"/>
    <property type="match status" value="1"/>
</dbReference>
<dbReference type="InterPro" id="IPR002478">
    <property type="entry name" value="PUA"/>
</dbReference>
<dbReference type="GO" id="GO:0005524">
    <property type="term" value="F:ATP binding"/>
    <property type="evidence" value="ECO:0007669"/>
    <property type="project" value="UniProtKB-KW"/>
</dbReference>
<evidence type="ECO:0000256" key="8">
    <source>
        <dbReference type="HAMAP-Rule" id="MF_00456"/>
    </source>
</evidence>
<dbReference type="EMBL" id="APVL01000007">
    <property type="protein sequence ID" value="EWG11068.1"/>
    <property type="molecule type" value="Genomic_DNA"/>
</dbReference>
<dbReference type="InterPro" id="IPR019797">
    <property type="entry name" value="Glutamate_5-kinase_CS"/>
</dbReference>
<dbReference type="OrthoDB" id="9804434at2"/>
<dbReference type="HAMAP" id="MF_00456">
    <property type="entry name" value="ProB"/>
    <property type="match status" value="1"/>
</dbReference>
<reference evidence="10 11" key="2">
    <citation type="journal article" date="2016" name="Sci. Rep.">
        <title>A novel serine protease, Sep1, from Bacillus firmus DS-1 has nematicidal activity and degrades multiple intestinal-associated nematode proteins.</title>
        <authorList>
            <person name="Geng C."/>
            <person name="Nie X."/>
            <person name="Tang Z."/>
            <person name="Zhang Y."/>
            <person name="Lin J."/>
            <person name="Sun M."/>
            <person name="Peng D."/>
        </authorList>
    </citation>
    <scope>NUCLEOTIDE SEQUENCE [LARGE SCALE GENOMIC DNA]</scope>
    <source>
        <strain evidence="10 11">DS1</strain>
    </source>
</reference>
<dbReference type="PROSITE" id="PS50890">
    <property type="entry name" value="PUA"/>
    <property type="match status" value="1"/>
</dbReference>
<accession>W7KY44</accession>
<dbReference type="InterPro" id="IPR011529">
    <property type="entry name" value="Glu_5kinase"/>
</dbReference>
<dbReference type="AlphaFoldDB" id="W7KY44"/>
<comment type="subcellular location">
    <subcellularLocation>
        <location evidence="8">Cytoplasm</location>
    </subcellularLocation>
</comment>
<evidence type="ECO:0000256" key="4">
    <source>
        <dbReference type="ARBA" id="ARBA00022679"/>
    </source>
</evidence>
<dbReference type="FunFam" id="3.40.1160.10:FF:000018">
    <property type="entry name" value="Glutamate 5-kinase"/>
    <property type="match status" value="1"/>
</dbReference>
<evidence type="ECO:0000313" key="11">
    <source>
        <dbReference type="Proteomes" id="UP000019270"/>
    </source>
</evidence>
<evidence type="ECO:0000259" key="9">
    <source>
        <dbReference type="SMART" id="SM00359"/>
    </source>
</evidence>
<dbReference type="PANTHER" id="PTHR43654">
    <property type="entry name" value="GLUTAMATE 5-KINASE"/>
    <property type="match status" value="1"/>
</dbReference>
<name>W7KY44_CYTFI</name>
<dbReference type="InterPro" id="IPR036974">
    <property type="entry name" value="PUA_sf"/>
</dbReference>
<proteinExistence type="inferred from homology"/>
<evidence type="ECO:0000256" key="1">
    <source>
        <dbReference type="ARBA" id="ARBA00022490"/>
    </source>
</evidence>
<feature type="binding site" evidence="8">
    <location>
        <position position="148"/>
    </location>
    <ligand>
        <name>substrate</name>
    </ligand>
</feature>
<protein>
    <recommendedName>
        <fullName evidence="8">Glutamate 5-kinase</fullName>
        <ecNumber evidence="8">2.7.2.11</ecNumber>
    </recommendedName>
    <alternativeName>
        <fullName evidence="8">Gamma-glutamyl kinase</fullName>
        <shortName evidence="8">GK</shortName>
    </alternativeName>
</protein>
<dbReference type="eggNOG" id="COG0263">
    <property type="taxonomic scope" value="Bacteria"/>
</dbReference>
<comment type="caution">
    <text evidence="10">The sequence shown here is derived from an EMBL/GenBank/DDBJ whole genome shotgun (WGS) entry which is preliminary data.</text>
</comment>
<dbReference type="RefSeq" id="WP_035329841.1">
    <property type="nucleotide sequence ID" value="NZ_APVL01000007.1"/>
</dbReference>
<comment type="similarity">
    <text evidence="8">Belongs to the glutamate 5-kinase family.</text>
</comment>
<comment type="function">
    <text evidence="8">Catalyzes the transfer of a phosphate group to glutamate to form L-glutamate 5-phosphate.</text>
</comment>
<dbReference type="InterPro" id="IPR015947">
    <property type="entry name" value="PUA-like_sf"/>
</dbReference>
<organism evidence="10 11">
    <name type="scientific">Cytobacillus firmus DS1</name>
    <dbReference type="NCBI Taxonomy" id="1307436"/>
    <lineage>
        <taxon>Bacteria</taxon>
        <taxon>Bacillati</taxon>
        <taxon>Bacillota</taxon>
        <taxon>Bacilli</taxon>
        <taxon>Bacillales</taxon>
        <taxon>Bacillaceae</taxon>
        <taxon>Cytobacillus</taxon>
    </lineage>
</organism>
<evidence type="ECO:0000256" key="7">
    <source>
        <dbReference type="ARBA" id="ARBA00022840"/>
    </source>
</evidence>
<keyword evidence="6 8" id="KW-0418">Kinase</keyword>
<evidence type="ECO:0000313" key="10">
    <source>
        <dbReference type="EMBL" id="EWG11068.1"/>
    </source>
</evidence>
<dbReference type="GO" id="GO:0055129">
    <property type="term" value="P:L-proline biosynthetic process"/>
    <property type="evidence" value="ECO:0007669"/>
    <property type="project" value="UniProtKB-UniRule"/>
</dbReference>
<dbReference type="GO" id="GO:0005829">
    <property type="term" value="C:cytosol"/>
    <property type="evidence" value="ECO:0007669"/>
    <property type="project" value="TreeGrafter"/>
</dbReference>
<keyword evidence="1 8" id="KW-0963">Cytoplasm</keyword>
<feature type="binding site" evidence="8">
    <location>
        <position position="9"/>
    </location>
    <ligand>
        <name>ATP</name>
        <dbReference type="ChEBI" id="CHEBI:30616"/>
    </ligand>
</feature>
<dbReference type="SUPFAM" id="SSF53633">
    <property type="entry name" value="Carbamate kinase-like"/>
    <property type="match status" value="1"/>
</dbReference>
<dbReference type="Proteomes" id="UP000019270">
    <property type="component" value="Unassembled WGS sequence"/>
</dbReference>
<dbReference type="InterPro" id="IPR001057">
    <property type="entry name" value="Glu/AcGlu_kinase"/>
</dbReference>
<dbReference type="Gene3D" id="2.30.130.10">
    <property type="entry name" value="PUA domain"/>
    <property type="match status" value="1"/>
</dbReference>
<dbReference type="Pfam" id="PF00696">
    <property type="entry name" value="AA_kinase"/>
    <property type="match status" value="1"/>
</dbReference>
<dbReference type="UniPathway" id="UPA00098">
    <property type="reaction ID" value="UER00359"/>
</dbReference>
<evidence type="ECO:0000256" key="2">
    <source>
        <dbReference type="ARBA" id="ARBA00022605"/>
    </source>
</evidence>
<dbReference type="PRINTS" id="PR00474">
    <property type="entry name" value="GLU5KINASE"/>
</dbReference>
<dbReference type="EC" id="2.7.2.11" evidence="8"/>
<keyword evidence="2 8" id="KW-0028">Amino-acid biosynthesis</keyword>
<evidence type="ECO:0000256" key="5">
    <source>
        <dbReference type="ARBA" id="ARBA00022741"/>
    </source>
</evidence>
<sequence length="376" mass="40026">MKRERIVVKIGSSSLTNMNGGLCIEKLEEHAAALSLLKEKGHEVILISSGAVAAGFADLGYPSRPVTIAGKQAAAAVGQGLLMQGYTEEFKKHGIVAAQLLLTRQNFLHKEQYQNAYATLSELLKRNVLPIINENDSVSIEELAFGDNDMLSALVCGLVQAHRLIILTDVNGIYDANPRTHSEAKKFNFITEITEDLLNAAAGSGSKVGTGGMVTKLAAARTALALGVQVFIGEGHGAEKLIEILEGKGDGTYIGTGSQPSVKTSKQWLALHSVPNGKIEVDHGAAHAILTQGKSLLPAGVTSIIGHFQIQDVVEVIGPKGDLIGKGQVNFSSDELRAIKGLSSAEAMQLAGSDSRVVIHRDHWVTQKRKEKSSWS</sequence>
<dbReference type="InterPro" id="IPR036393">
    <property type="entry name" value="AceGlu_kinase-like_sf"/>
</dbReference>
<dbReference type="SUPFAM" id="SSF88697">
    <property type="entry name" value="PUA domain-like"/>
    <property type="match status" value="1"/>
</dbReference>
<feature type="binding site" evidence="8">
    <location>
        <begin position="210"/>
        <end position="216"/>
    </location>
    <ligand>
        <name>ATP</name>
        <dbReference type="ChEBI" id="CHEBI:30616"/>
    </ligand>
</feature>
<feature type="domain" description="PUA" evidence="9">
    <location>
        <begin position="277"/>
        <end position="359"/>
    </location>
</feature>
<keyword evidence="4 8" id="KW-0808">Transferase</keyword>
<dbReference type="FunFam" id="2.30.130.10:FF:000007">
    <property type="entry name" value="Glutamate 5-kinase"/>
    <property type="match status" value="1"/>
</dbReference>
<keyword evidence="5 8" id="KW-0547">Nucleotide-binding</keyword>
<reference evidence="11" key="1">
    <citation type="submission" date="2013-03" db="EMBL/GenBank/DDBJ databases">
        <title>Draft genome sequence of Bacillus firmus DS1.</title>
        <authorList>
            <person name="Peng D."/>
            <person name="Zhu L."/>
            <person name="Sun M."/>
        </authorList>
    </citation>
    <scope>NUCLEOTIDE SEQUENCE [LARGE SCALE GENOMIC DNA]</scope>
    <source>
        <strain evidence="11">DS1</strain>
    </source>
</reference>
<dbReference type="CDD" id="cd21157">
    <property type="entry name" value="PUA_G5K"/>
    <property type="match status" value="1"/>
</dbReference>
<dbReference type="PATRIC" id="fig|1307436.3.peg.2407"/>